<protein>
    <submittedName>
        <fullName evidence="1">Secreted antigen 1</fullName>
    </submittedName>
</protein>
<sequence>MTERCSDVPAPKTLKEALDFAGALSKNDNIRDLAGTVLQLRVSMALGLDEAPKSVADNGSISKNFNDVLTKLNELRKEIVDTQYQNNYGNYESLKSADEDSCPKLCASHILGVLPQLYCTLNYFCFTVDTNNSSLGGGGWGSNRCDGQDSHGYGTGTLGAWLTDSNTSPAGVPSASGSNSRLLPGGYNGNLSQKQGSALKSNLSTLANNAGGGGGGCLQYFLMDVCIITDISPCNTAVYLAVLAALSDKPENKFGDKLKKYPGLSDVLKTLHDNLKPFAPEQSGGEDALLTALFDGSPHVYSKRLSDTFVKHLEWLTTTLPLLIASLQFLSTDSTTWEQTDLEYAQTSGPFAYGFSFSDQWSSWRDDLKGQIPKAITKLTTDLTNLQQILKQHFNTSGSSAGSIAGSLLGTAAMGGMGTAVALNVGGVTTALKGAIGIFK</sequence>
<accession>A0AAV4LT87</accession>
<dbReference type="EMBL" id="BPLF01000002">
    <property type="protein sequence ID" value="GIX62987.1"/>
    <property type="molecule type" value="Genomic_DNA"/>
</dbReference>
<reference evidence="1 2" key="1">
    <citation type="submission" date="2021-06" db="EMBL/GenBank/DDBJ databases">
        <title>Genome sequence of Babesia caballi.</title>
        <authorList>
            <person name="Yamagishi J."/>
            <person name="Kidaka T."/>
            <person name="Ochi A."/>
        </authorList>
    </citation>
    <scope>NUCLEOTIDE SEQUENCE [LARGE SCALE GENOMIC DNA]</scope>
    <source>
        <strain evidence="1">USDA-D6B2</strain>
    </source>
</reference>
<dbReference type="RefSeq" id="XP_067715056.1">
    <property type="nucleotide sequence ID" value="XM_067858955.1"/>
</dbReference>
<dbReference type="Proteomes" id="UP001497744">
    <property type="component" value="Unassembled WGS sequence"/>
</dbReference>
<evidence type="ECO:0000313" key="2">
    <source>
        <dbReference type="Proteomes" id="UP001497744"/>
    </source>
</evidence>
<gene>
    <name evidence="1" type="ORF">BcabD6B2_24220</name>
</gene>
<dbReference type="GeneID" id="94194468"/>
<organism evidence="1 2">
    <name type="scientific">Babesia caballi</name>
    <dbReference type="NCBI Taxonomy" id="5871"/>
    <lineage>
        <taxon>Eukaryota</taxon>
        <taxon>Sar</taxon>
        <taxon>Alveolata</taxon>
        <taxon>Apicomplexa</taxon>
        <taxon>Aconoidasida</taxon>
        <taxon>Piroplasmida</taxon>
        <taxon>Babesiidae</taxon>
        <taxon>Babesia</taxon>
    </lineage>
</organism>
<keyword evidence="2" id="KW-1185">Reference proteome</keyword>
<proteinExistence type="predicted"/>
<dbReference type="AlphaFoldDB" id="A0AAV4LT87"/>
<name>A0AAV4LT87_BABCB</name>
<evidence type="ECO:0000313" key="1">
    <source>
        <dbReference type="EMBL" id="GIX62987.1"/>
    </source>
</evidence>
<comment type="caution">
    <text evidence="1">The sequence shown here is derived from an EMBL/GenBank/DDBJ whole genome shotgun (WGS) entry which is preliminary data.</text>
</comment>